<keyword evidence="1 8" id="KW-0963">Cytoplasm</keyword>
<gene>
    <name evidence="8" type="primary">rne</name>
    <name evidence="12" type="ORF">OF850_14805</name>
</gene>
<proteinExistence type="inferred from homology"/>
<keyword evidence="13" id="KW-1185">Reference proteome</keyword>
<dbReference type="Proteomes" id="UP001526430">
    <property type="component" value="Unassembled WGS sequence"/>
</dbReference>
<evidence type="ECO:0000256" key="7">
    <source>
        <dbReference type="ARBA" id="ARBA00022884"/>
    </source>
</evidence>
<evidence type="ECO:0000256" key="8">
    <source>
        <dbReference type="HAMAP-Rule" id="MF_00970"/>
    </source>
</evidence>
<dbReference type="RefSeq" id="WP_301591042.1">
    <property type="nucleotide sequence ID" value="NZ_JAPFQI010000012.1"/>
</dbReference>
<dbReference type="InterPro" id="IPR004659">
    <property type="entry name" value="RNase_E/G"/>
</dbReference>
<comment type="function">
    <text evidence="8">Endoribonuclease that plays a central role in RNA processing and decay. Required for the maturation of 5S and 16S rRNAs and the majority of tRNAs. Also involved in the degradation of most mRNAs.</text>
</comment>
<evidence type="ECO:0000256" key="2">
    <source>
        <dbReference type="ARBA" id="ARBA00022722"/>
    </source>
</evidence>
<name>A0ABT3NYA9_9PROT</name>
<keyword evidence="8" id="KW-0862">Zinc</keyword>
<feature type="compositionally biased region" description="Basic and acidic residues" evidence="9">
    <location>
        <begin position="94"/>
        <end position="114"/>
    </location>
</feature>
<feature type="binding site" evidence="8">
    <location>
        <position position="501"/>
    </location>
    <ligand>
        <name>Mg(2+)</name>
        <dbReference type="ChEBI" id="CHEBI:18420"/>
        <note>catalytic</note>
    </ligand>
</feature>
<evidence type="ECO:0000256" key="6">
    <source>
        <dbReference type="ARBA" id="ARBA00022842"/>
    </source>
</evidence>
<dbReference type="InterPro" id="IPR012340">
    <property type="entry name" value="NA-bd_OB-fold"/>
</dbReference>
<dbReference type="Gene3D" id="3.40.1260.20">
    <property type="entry name" value="Ribonuclease E, catalytic domain"/>
    <property type="match status" value="1"/>
</dbReference>
<organism evidence="12 13">
    <name type="scientific">Sabulicella glaciei</name>
    <dbReference type="NCBI Taxonomy" id="2984948"/>
    <lineage>
        <taxon>Bacteria</taxon>
        <taxon>Pseudomonadati</taxon>
        <taxon>Pseudomonadota</taxon>
        <taxon>Alphaproteobacteria</taxon>
        <taxon>Acetobacterales</taxon>
        <taxon>Acetobacteraceae</taxon>
        <taxon>Sabulicella</taxon>
    </lineage>
</organism>
<evidence type="ECO:0000313" key="12">
    <source>
        <dbReference type="EMBL" id="MCW8086903.1"/>
    </source>
</evidence>
<dbReference type="InterPro" id="IPR048583">
    <property type="entry name" value="RNase_E_G_thioredoxin-like"/>
</dbReference>
<comment type="subunit">
    <text evidence="8">Homotetramer formed by a dimer of dimers.</text>
</comment>
<comment type="cofactor">
    <cofactor evidence="8">
        <name>Mg(2+)</name>
        <dbReference type="ChEBI" id="CHEBI:18420"/>
    </cofactor>
    <text evidence="8">Binds 1 Mg(2+) ion per subunit.</text>
</comment>
<dbReference type="InterPro" id="IPR028878">
    <property type="entry name" value="RNase_E"/>
</dbReference>
<feature type="compositionally biased region" description="Acidic residues" evidence="9">
    <location>
        <begin position="665"/>
        <end position="676"/>
    </location>
</feature>
<feature type="region of interest" description="Disordered" evidence="9">
    <location>
        <begin position="638"/>
        <end position="906"/>
    </location>
</feature>
<dbReference type="Pfam" id="PF10150">
    <property type="entry name" value="RNase_E_G"/>
    <property type="match status" value="1"/>
</dbReference>
<dbReference type="EC" id="3.1.26.12" evidence="8"/>
<evidence type="ECO:0000256" key="1">
    <source>
        <dbReference type="ARBA" id="ARBA00022490"/>
    </source>
</evidence>
<evidence type="ECO:0000259" key="10">
    <source>
        <dbReference type="Pfam" id="PF10150"/>
    </source>
</evidence>
<keyword evidence="6 8" id="KW-0460">Magnesium</keyword>
<evidence type="ECO:0000256" key="5">
    <source>
        <dbReference type="ARBA" id="ARBA00022801"/>
    </source>
</evidence>
<keyword evidence="8" id="KW-1003">Cell membrane</keyword>
<evidence type="ECO:0000313" key="13">
    <source>
        <dbReference type="Proteomes" id="UP001526430"/>
    </source>
</evidence>
<keyword evidence="2 8" id="KW-0540">Nuclease</keyword>
<keyword evidence="7 8" id="KW-0694">RNA-binding</keyword>
<accession>A0ABT3NYA9</accession>
<reference evidence="12 13" key="1">
    <citation type="submission" date="2022-10" db="EMBL/GenBank/DDBJ databases">
        <title>Roseococcus glaciei nov., sp. nov., isolated from glacier.</title>
        <authorList>
            <person name="Liu Q."/>
            <person name="Xin Y.-H."/>
        </authorList>
    </citation>
    <scope>NUCLEOTIDE SEQUENCE [LARGE SCALE GENOMIC DNA]</scope>
    <source>
        <strain evidence="12 13">MDT2-1-1</strain>
    </source>
</reference>
<evidence type="ECO:0000256" key="9">
    <source>
        <dbReference type="SAM" id="MobiDB-lite"/>
    </source>
</evidence>
<feature type="compositionally biased region" description="Basic and acidic residues" evidence="9">
    <location>
        <begin position="638"/>
        <end position="657"/>
    </location>
</feature>
<protein>
    <recommendedName>
        <fullName evidence="8">Ribonuclease E</fullName>
        <shortName evidence="8">RNase E</shortName>
        <ecNumber evidence="8">3.1.26.12</ecNumber>
    </recommendedName>
</protein>
<dbReference type="Gene3D" id="2.40.50.140">
    <property type="entry name" value="Nucleic acid-binding proteins"/>
    <property type="match status" value="2"/>
</dbReference>
<dbReference type="SUPFAM" id="SSF50249">
    <property type="entry name" value="Nucleic acid-binding proteins"/>
    <property type="match status" value="1"/>
</dbReference>
<comment type="subcellular location">
    <subcellularLocation>
        <location evidence="8">Cytoplasm</location>
    </subcellularLocation>
    <subcellularLocation>
        <location evidence="8">Cell inner membrane</location>
        <topology evidence="8">Peripheral membrane protein</topology>
        <orientation evidence="8">Cytoplasmic side</orientation>
    </subcellularLocation>
</comment>
<comment type="similarity">
    <text evidence="8">Belongs to the RNase E/G family. RNase E subfamily.</text>
</comment>
<dbReference type="EMBL" id="JAPFQI010000012">
    <property type="protein sequence ID" value="MCW8086903.1"/>
    <property type="molecule type" value="Genomic_DNA"/>
</dbReference>
<feature type="region of interest" description="Required for zinc-mediated homotetramerization and catalytic activity" evidence="8">
    <location>
        <begin position="559"/>
        <end position="562"/>
    </location>
</feature>
<keyword evidence="5 8" id="KW-0378">Hydrolase</keyword>
<feature type="domain" description="RNA-binding protein AU-1/Ribonuclease E/G" evidence="10">
    <location>
        <begin position="275"/>
        <end position="546"/>
    </location>
</feature>
<feature type="compositionally biased region" description="Basic residues" evidence="9">
    <location>
        <begin position="693"/>
        <end position="702"/>
    </location>
</feature>
<dbReference type="NCBIfam" id="TIGR00757">
    <property type="entry name" value="RNaseEG"/>
    <property type="match status" value="1"/>
</dbReference>
<keyword evidence="3 8" id="KW-0479">Metal-binding</keyword>
<feature type="binding site" evidence="8">
    <location>
        <position position="458"/>
    </location>
    <ligand>
        <name>Mg(2+)</name>
        <dbReference type="ChEBI" id="CHEBI:18420"/>
        <note>catalytic</note>
    </ligand>
</feature>
<comment type="catalytic activity">
    <reaction evidence="8">
        <text>Endonucleolytic cleavage of single-stranded RNA in A- and U-rich regions.</text>
        <dbReference type="EC" id="3.1.26.12"/>
    </reaction>
</comment>
<keyword evidence="8" id="KW-0699">rRNA-binding</keyword>
<feature type="binding site" evidence="8">
    <location>
        <position position="562"/>
    </location>
    <ligand>
        <name>Zn(2+)</name>
        <dbReference type="ChEBI" id="CHEBI:29105"/>
        <note>ligand shared between dimeric partners</note>
    </ligand>
</feature>
<feature type="compositionally biased region" description="Low complexity" evidence="9">
    <location>
        <begin position="841"/>
        <end position="851"/>
    </location>
</feature>
<feature type="compositionally biased region" description="Basic and acidic residues" evidence="9">
    <location>
        <begin position="677"/>
        <end position="692"/>
    </location>
</feature>
<dbReference type="Pfam" id="PF20833">
    <property type="entry name" value="RNase_E_G_Thio"/>
    <property type="match status" value="1"/>
</dbReference>
<comment type="cofactor">
    <cofactor evidence="8">
        <name>Zn(2+)</name>
        <dbReference type="ChEBI" id="CHEBI:29105"/>
    </cofactor>
    <text evidence="8">Binds 2 Zn(2+) ions per homotetramer.</text>
</comment>
<keyword evidence="8" id="KW-0997">Cell inner membrane</keyword>
<feature type="compositionally biased region" description="Basic residues" evidence="9">
    <location>
        <begin position="754"/>
        <end position="764"/>
    </location>
</feature>
<sequence length="906" mass="100209">MTKRMLIDAAHPEETRVVVMDNSRVDEFDLEAANRLPLKGNIYLARVVRVEPSLQAAFVEYGGNRHGFLAFGEIHPDYYQIPVADRQRLVEMQEAEAREEAEAEAREEERRSQREAAAAEARAARRAAAEAVTSDDAAPGAEGDAPSMPGPDAAFPAEESAPDAEALSAELDAEAASRAASDSESGEADDENGRVELLPSEDAPPPETIGEEANGENGENGEGSDEESRPRRREAPRFLRNYKIQEVIRRRQILLVQVVKEERGNKGAALTTYISLAGRFSVLMPNSPRGGGVSRKITSSTDRRRLREVIEELEMPRGMSLIVRTAGAQRPKAEIRRDCEYLLQLWDNIRTRTLSSTAPALIYEEADLIKRAIRDGYARDMDEILVEGDEAFSQAREFMRMLMPEHLRKIQPYRDGTVPLFARYSVETQLDAMHEPTVQLRSGGYIVINQTEALVAIDVNSGRATRERNIEDTALKTNLEAAEEIARQLRLRDLAGLIVIDFIDMDSNRHNAMVEKRMKEALRHDRARIQVGRISHFGLLEMSRQRLRPSLNETAFITCPHCLGRGTVRGLESSAVAVLRAVEEECARRRAAEVTVHVRSAVALYLLNKKRERLNDIEGRWGVSVVFECDDALHGAETRIERSRAPAAPPREEERPAAIRMDYAADAEEDEDEAEDAPERGTAEAGDSEERSRRRRRRRRGRREGGESQASGEGEAQASEEQPAEAGDVQPEQPEGQDVAEEPTTTETEEERSRRRRGRRGGRRRREDGAPAEAQTEAMQAMEVVHRSYSGPTPADPFAGHEDHLIAAMEAAEAAAAEALTPRQPEPVVMPENPASPAPEAPKASETPAEAAEPDEGPAPEPASTPAPAAQAAEPEKAEVTVGPAIQPKSVEELAATPRRAGWWKR</sequence>
<feature type="compositionally biased region" description="Low complexity" evidence="9">
    <location>
        <begin position="771"/>
        <end position="783"/>
    </location>
</feature>
<dbReference type="PANTHER" id="PTHR30001">
    <property type="entry name" value="RIBONUCLEASE"/>
    <property type="match status" value="1"/>
</dbReference>
<evidence type="ECO:0000256" key="4">
    <source>
        <dbReference type="ARBA" id="ARBA00022759"/>
    </source>
</evidence>
<keyword evidence="4 8" id="KW-0255">Endonuclease</keyword>
<dbReference type="InterPro" id="IPR019307">
    <property type="entry name" value="RNA-bd_AU-1/RNase_E/G"/>
</dbReference>
<feature type="region of interest" description="Disordered" evidence="9">
    <location>
        <begin position="94"/>
        <end position="234"/>
    </location>
</feature>
<feature type="compositionally biased region" description="Low complexity" evidence="9">
    <location>
        <begin position="707"/>
        <end position="727"/>
    </location>
</feature>
<keyword evidence="8" id="KW-0820">tRNA-binding</keyword>
<dbReference type="PANTHER" id="PTHR30001:SF1">
    <property type="entry name" value="RIBONUCLEASE E_G-LIKE PROTEIN, CHLOROPLASTIC"/>
    <property type="match status" value="1"/>
</dbReference>
<evidence type="ECO:0000259" key="11">
    <source>
        <dbReference type="Pfam" id="PF20833"/>
    </source>
</evidence>
<feature type="domain" description="RNase E/G thioredoxin-like" evidence="11">
    <location>
        <begin position="558"/>
        <end position="642"/>
    </location>
</feature>
<keyword evidence="8" id="KW-0819">tRNA processing</keyword>
<evidence type="ECO:0000256" key="3">
    <source>
        <dbReference type="ARBA" id="ARBA00022723"/>
    </source>
</evidence>
<keyword evidence="8" id="KW-0698">rRNA processing</keyword>
<dbReference type="HAMAP" id="MF_00970">
    <property type="entry name" value="RNase_E"/>
    <property type="match status" value="1"/>
</dbReference>
<feature type="compositionally biased region" description="Low complexity" evidence="9">
    <location>
        <begin position="129"/>
        <end position="183"/>
    </location>
</feature>
<keyword evidence="8" id="KW-0472">Membrane</keyword>
<feature type="compositionally biased region" description="Low complexity" evidence="9">
    <location>
        <begin position="807"/>
        <end position="819"/>
    </location>
</feature>
<feature type="binding site" evidence="8">
    <location>
        <position position="559"/>
    </location>
    <ligand>
        <name>Zn(2+)</name>
        <dbReference type="ChEBI" id="CHEBI:29105"/>
        <note>ligand shared between dimeric partners</note>
    </ligand>
</feature>
<comment type="caution">
    <text evidence="12">The sequence shown here is derived from an EMBL/GenBank/DDBJ whole genome shotgun (WGS) entry which is preliminary data.</text>
</comment>